<keyword evidence="4" id="KW-1185">Reference proteome</keyword>
<dbReference type="InterPro" id="IPR054722">
    <property type="entry name" value="PolX-like_BBD"/>
</dbReference>
<feature type="chain" id="PRO_5040904663" evidence="1">
    <location>
        <begin position="19"/>
        <end position="211"/>
    </location>
</feature>
<dbReference type="EMBL" id="BSXT01000606">
    <property type="protein sequence ID" value="GMF30858.1"/>
    <property type="molecule type" value="Genomic_DNA"/>
</dbReference>
<proteinExistence type="predicted"/>
<reference evidence="3" key="1">
    <citation type="submission" date="2023-04" db="EMBL/GenBank/DDBJ databases">
        <title>Phytophthora fragariaefolia NBRC 109709.</title>
        <authorList>
            <person name="Ichikawa N."/>
            <person name="Sato H."/>
            <person name="Tonouchi N."/>
        </authorList>
    </citation>
    <scope>NUCLEOTIDE SEQUENCE</scope>
    <source>
        <strain evidence="3">NBRC 109709</strain>
    </source>
</reference>
<accession>A0A9W6UD11</accession>
<feature type="domain" description="Retrovirus-related Pol polyprotein from transposon TNT 1-94-like beta-barrel" evidence="2">
    <location>
        <begin position="26"/>
        <end position="107"/>
    </location>
</feature>
<dbReference type="Pfam" id="PF22936">
    <property type="entry name" value="Pol_BBD"/>
    <property type="match status" value="1"/>
</dbReference>
<sequence length="211" mass="23492">MIAVIVNTSMLISLAAQATVSPKPSWTIDSGYTRHVTYEAQWFTTIVGTSGSTTVSGKNTIPIERTGQVEMEVTDPKGKKKTIILYDVLFAPQPKFSLFSVPAAVKHDLRFSFERKKCAVQSDARFKIKARMANHADLYQFQATPAVMTKGPKFCLQSQVSNAPWCFCPKHSAILILHDLPRNQTITGLDEEAVNPRAQFFCTARLSVYDM</sequence>
<dbReference type="Proteomes" id="UP001165121">
    <property type="component" value="Unassembled WGS sequence"/>
</dbReference>
<gene>
    <name evidence="3" type="ORF">Pfra01_000692300</name>
</gene>
<dbReference type="AlphaFoldDB" id="A0A9W6UD11"/>
<name>A0A9W6UD11_9STRA</name>
<protein>
    <submittedName>
        <fullName evidence="3">Unnamed protein product</fullName>
    </submittedName>
</protein>
<feature type="signal peptide" evidence="1">
    <location>
        <begin position="1"/>
        <end position="18"/>
    </location>
</feature>
<comment type="caution">
    <text evidence="3">The sequence shown here is derived from an EMBL/GenBank/DDBJ whole genome shotgun (WGS) entry which is preliminary data.</text>
</comment>
<evidence type="ECO:0000259" key="2">
    <source>
        <dbReference type="Pfam" id="PF22936"/>
    </source>
</evidence>
<evidence type="ECO:0000313" key="3">
    <source>
        <dbReference type="EMBL" id="GMF30858.1"/>
    </source>
</evidence>
<organism evidence="3 4">
    <name type="scientific">Phytophthora fragariaefolia</name>
    <dbReference type="NCBI Taxonomy" id="1490495"/>
    <lineage>
        <taxon>Eukaryota</taxon>
        <taxon>Sar</taxon>
        <taxon>Stramenopiles</taxon>
        <taxon>Oomycota</taxon>
        <taxon>Peronosporomycetes</taxon>
        <taxon>Peronosporales</taxon>
        <taxon>Peronosporaceae</taxon>
        <taxon>Phytophthora</taxon>
    </lineage>
</organism>
<dbReference type="OrthoDB" id="124214at2759"/>
<evidence type="ECO:0000256" key="1">
    <source>
        <dbReference type="SAM" id="SignalP"/>
    </source>
</evidence>
<keyword evidence="1" id="KW-0732">Signal</keyword>
<evidence type="ECO:0000313" key="4">
    <source>
        <dbReference type="Proteomes" id="UP001165121"/>
    </source>
</evidence>